<evidence type="ECO:0000256" key="2">
    <source>
        <dbReference type="ARBA" id="ARBA00012702"/>
    </source>
</evidence>
<accession>A0AAD5BBQ6</accession>
<dbReference type="Gene3D" id="1.50.10.20">
    <property type="match status" value="1"/>
</dbReference>
<dbReference type="Pfam" id="PF00432">
    <property type="entry name" value="Prenyltrans"/>
    <property type="match status" value="1"/>
</dbReference>
<organism evidence="11 12">
    <name type="scientific">Candida theae</name>
    <dbReference type="NCBI Taxonomy" id="1198502"/>
    <lineage>
        <taxon>Eukaryota</taxon>
        <taxon>Fungi</taxon>
        <taxon>Dikarya</taxon>
        <taxon>Ascomycota</taxon>
        <taxon>Saccharomycotina</taxon>
        <taxon>Pichiomycetes</taxon>
        <taxon>Debaryomycetaceae</taxon>
        <taxon>Candida/Lodderomyces clade</taxon>
        <taxon>Candida</taxon>
    </lineage>
</organism>
<evidence type="ECO:0000256" key="1">
    <source>
        <dbReference type="ARBA" id="ARBA00010497"/>
    </source>
</evidence>
<comment type="caution">
    <text evidence="11">The sequence shown here is derived from an EMBL/GenBank/DDBJ whole genome shotgun (WGS) entry which is preliminary data.</text>
</comment>
<dbReference type="PANTHER" id="PTHR11774:SF6">
    <property type="entry name" value="PROTEIN FARNESYLTRANSFERASE SUBUNIT BETA"/>
    <property type="match status" value="1"/>
</dbReference>
<evidence type="ECO:0000256" key="8">
    <source>
        <dbReference type="ARBA" id="ARBA00022833"/>
    </source>
</evidence>
<dbReference type="InterPro" id="IPR008930">
    <property type="entry name" value="Terpenoid_cyclase/PrenylTrfase"/>
</dbReference>
<name>A0AAD5BBQ6_9ASCO</name>
<keyword evidence="7" id="KW-0677">Repeat</keyword>
<dbReference type="RefSeq" id="XP_051607084.1">
    <property type="nucleotide sequence ID" value="XM_051753902.1"/>
</dbReference>
<evidence type="ECO:0000256" key="5">
    <source>
        <dbReference type="ARBA" id="ARBA00022679"/>
    </source>
</evidence>
<dbReference type="GO" id="GO:0004660">
    <property type="term" value="F:protein farnesyltransferase activity"/>
    <property type="evidence" value="ECO:0007669"/>
    <property type="project" value="UniProtKB-UniRule"/>
</dbReference>
<dbReference type="InterPro" id="IPR026872">
    <property type="entry name" value="FTB"/>
</dbReference>
<dbReference type="InterPro" id="IPR045089">
    <property type="entry name" value="PGGT1B-like"/>
</dbReference>
<evidence type="ECO:0000259" key="10">
    <source>
        <dbReference type="Pfam" id="PF00432"/>
    </source>
</evidence>
<evidence type="ECO:0000313" key="11">
    <source>
        <dbReference type="EMBL" id="KAI5950052.1"/>
    </source>
</evidence>
<evidence type="ECO:0000256" key="3">
    <source>
        <dbReference type="ARBA" id="ARBA00015798"/>
    </source>
</evidence>
<reference evidence="11 12" key="1">
    <citation type="journal article" date="2022" name="DNA Res.">
        <title>Genome analysis of five recently described species of the CUG-Ser clade uncovers Candida theae as a new hybrid lineage with pathogenic potential in the Candida parapsilosis species complex.</title>
        <authorList>
            <person name="Mixao V."/>
            <person name="Del Olmo V."/>
            <person name="Hegedusova E."/>
            <person name="Saus E."/>
            <person name="Pryszcz L."/>
            <person name="Cillingova A."/>
            <person name="Nosek J."/>
            <person name="Gabaldon T."/>
        </authorList>
    </citation>
    <scope>NUCLEOTIDE SEQUENCE [LARGE SCALE GENOMIC DNA]</scope>
    <source>
        <strain evidence="11 12">CBS 12239</strain>
    </source>
</reference>
<evidence type="ECO:0000256" key="9">
    <source>
        <dbReference type="RuleBase" id="RU365056"/>
    </source>
</evidence>
<dbReference type="EC" id="2.5.1.58" evidence="2 9"/>
<dbReference type="SUPFAM" id="SSF48239">
    <property type="entry name" value="Terpenoid cyclases/Protein prenyltransferases"/>
    <property type="match status" value="1"/>
</dbReference>
<comment type="similarity">
    <text evidence="1 9">Belongs to the protein prenyltransferase subunit beta family.</text>
</comment>
<evidence type="ECO:0000313" key="12">
    <source>
        <dbReference type="Proteomes" id="UP001204833"/>
    </source>
</evidence>
<keyword evidence="12" id="KW-1185">Reference proteome</keyword>
<proteinExistence type="inferred from homology"/>
<gene>
    <name evidence="11" type="ORF">KGF57_004397</name>
</gene>
<dbReference type="InterPro" id="IPR001330">
    <property type="entry name" value="Prenyltrans"/>
</dbReference>
<dbReference type="EMBL" id="JAIHNG010000160">
    <property type="protein sequence ID" value="KAI5950052.1"/>
    <property type="molecule type" value="Genomic_DNA"/>
</dbReference>
<sequence length="464" mass="52137">MPSSKLDQAEYLINLLGRKRNTVEREVGDDLDHKNSHSSNSDTDFEDVVYTHLTRDEMMKQLHNKASAGEWTLSLPSIELGYQSSTTEQQDECLDDVVETYLENPKTRFYKEAHFNYIEKCLTAKLPSGYKSLDANHPWMMYWLVNSHLVIKDNDGESRLSKDIVNLVNRKIESCIIDEGRGGIAGGANQMGHLASTYAAVLTLVLTRNTPTLLKIRTNLYTWIMGLKRKTKQGSSFLMHGLGEYDTRSTYCALVICVLLNTATPELVEGVADWIISCQTYEGGFAGVPNTEAHGGYTFCAFSSLFILNTAPQDIIGQINFDKFVRWCVARQTCEGGFSGRTNKLVDVCYSFWIGALMPMIDVLQKSHTFNKEALRNYILRIAQVKSGGFRDKPGKSVDFYHTNYALCGLSCCEHDYRLIDDGENSSLAFRIVENSTNETTFTYAVNPVFGIPTSFCNSSLRNV</sequence>
<keyword evidence="5 9" id="KW-0808">Transferase</keyword>
<evidence type="ECO:0000256" key="4">
    <source>
        <dbReference type="ARBA" id="ARBA00022602"/>
    </source>
</evidence>
<keyword evidence="6 9" id="KW-0479">Metal-binding</keyword>
<dbReference type="PANTHER" id="PTHR11774">
    <property type="entry name" value="GERANYLGERANYL TRANSFERASE TYPE BETA SUBUNIT"/>
    <property type="match status" value="1"/>
</dbReference>
<evidence type="ECO:0000256" key="7">
    <source>
        <dbReference type="ARBA" id="ARBA00022737"/>
    </source>
</evidence>
<dbReference type="GO" id="GO:0005965">
    <property type="term" value="C:protein farnesyltransferase complex"/>
    <property type="evidence" value="ECO:0007669"/>
    <property type="project" value="UniProtKB-UniRule"/>
</dbReference>
<comment type="function">
    <text evidence="9">Catalyzes the transfer of a farnesyl moiety from farnesyl diphosphate to a cysteine at the fourth position from the C-terminus of several proteins. The beta subunit is responsible for peptide-binding.</text>
</comment>
<dbReference type="GO" id="GO:0097354">
    <property type="term" value="P:prenylation"/>
    <property type="evidence" value="ECO:0007669"/>
    <property type="project" value="UniProtKB-UniRule"/>
</dbReference>
<dbReference type="Proteomes" id="UP001204833">
    <property type="component" value="Unassembled WGS sequence"/>
</dbReference>
<keyword evidence="4 9" id="KW-0637">Prenyltransferase</keyword>
<feature type="domain" description="Prenyltransferase alpha-alpha toroid" evidence="10">
    <location>
        <begin position="109"/>
        <end position="434"/>
    </location>
</feature>
<keyword evidence="8 9" id="KW-0862">Zinc</keyword>
<comment type="cofactor">
    <cofactor evidence="9">
        <name>Zn(2+)</name>
        <dbReference type="ChEBI" id="CHEBI:29105"/>
    </cofactor>
    <text evidence="9">Binds 1 zinc ion per subunit.</text>
</comment>
<dbReference type="GeneID" id="76152441"/>
<dbReference type="GO" id="GO:0008270">
    <property type="term" value="F:zinc ion binding"/>
    <property type="evidence" value="ECO:0007669"/>
    <property type="project" value="UniProtKB-UniRule"/>
</dbReference>
<dbReference type="CDD" id="cd02893">
    <property type="entry name" value="FTase"/>
    <property type="match status" value="1"/>
</dbReference>
<dbReference type="AlphaFoldDB" id="A0AAD5BBQ6"/>
<comment type="catalytic activity">
    <reaction evidence="9">
        <text>L-cysteinyl-[protein] + (2E,6E)-farnesyl diphosphate = S-(2E,6E)-farnesyl-L-cysteinyl-[protein] + diphosphate</text>
        <dbReference type="Rhea" id="RHEA:13345"/>
        <dbReference type="Rhea" id="RHEA-COMP:10131"/>
        <dbReference type="Rhea" id="RHEA-COMP:11535"/>
        <dbReference type="ChEBI" id="CHEBI:29950"/>
        <dbReference type="ChEBI" id="CHEBI:33019"/>
        <dbReference type="ChEBI" id="CHEBI:86019"/>
        <dbReference type="ChEBI" id="CHEBI:175763"/>
    </reaction>
</comment>
<protein>
    <recommendedName>
        <fullName evidence="3 9">Protein farnesyltransferase subunit beta</fullName>
        <shortName evidence="9">FTase-beta</shortName>
        <ecNumber evidence="2 9">2.5.1.58</ecNumber>
    </recommendedName>
</protein>
<comment type="subunit">
    <text evidence="9">Heterodimer of an alpha and a beta subunit.</text>
</comment>
<evidence type="ECO:0000256" key="6">
    <source>
        <dbReference type="ARBA" id="ARBA00022723"/>
    </source>
</evidence>